<sequence>MKTSSAMPMLAGKSVTYYHETASKDKKALWPVSQMKTVKVDKKGNLKVVMQPKGGLIVER</sequence>
<dbReference type="EMBL" id="VZCC01000014">
    <property type="protein sequence ID" value="MQN83051.1"/>
    <property type="molecule type" value="Genomic_DNA"/>
</dbReference>
<protein>
    <submittedName>
        <fullName evidence="1">Uncharacterized protein</fullName>
    </submittedName>
</protein>
<organism evidence="1 2">
    <name type="scientific">Segatella copri</name>
    <dbReference type="NCBI Taxonomy" id="165179"/>
    <lineage>
        <taxon>Bacteria</taxon>
        <taxon>Pseudomonadati</taxon>
        <taxon>Bacteroidota</taxon>
        <taxon>Bacteroidia</taxon>
        <taxon>Bacteroidales</taxon>
        <taxon>Prevotellaceae</taxon>
        <taxon>Segatella</taxon>
    </lineage>
</organism>
<reference evidence="2" key="1">
    <citation type="submission" date="2019-09" db="EMBL/GenBank/DDBJ databases">
        <title>Distinct polysaccharide growth profiles of human intestinal Prevotella copri isolates.</title>
        <authorList>
            <person name="Fehlner-Peach H."/>
            <person name="Magnabosco C."/>
            <person name="Raghavan V."/>
            <person name="Scher J.U."/>
            <person name="Tett A."/>
            <person name="Cox L.M."/>
            <person name="Gottsegen C."/>
            <person name="Watters A."/>
            <person name="Wiltshire- Gordon J.D."/>
            <person name="Segata N."/>
            <person name="Bonneau R."/>
            <person name="Littman D.R."/>
        </authorList>
    </citation>
    <scope>NUCLEOTIDE SEQUENCE [LARGE SCALE GENOMIC DNA]</scope>
    <source>
        <strain evidence="2">iAA108</strain>
    </source>
</reference>
<dbReference type="AlphaFoldDB" id="A0AA90UVM9"/>
<evidence type="ECO:0000313" key="2">
    <source>
        <dbReference type="Proteomes" id="UP000421408"/>
    </source>
</evidence>
<dbReference type="RefSeq" id="WP_153118371.1">
    <property type="nucleotide sequence ID" value="NZ_VZCC01000014.1"/>
</dbReference>
<name>A0AA90UVM9_9BACT</name>
<dbReference type="Proteomes" id="UP000421408">
    <property type="component" value="Unassembled WGS sequence"/>
</dbReference>
<accession>A0AA90UVM9</accession>
<comment type="caution">
    <text evidence="1">The sequence shown here is derived from an EMBL/GenBank/DDBJ whole genome shotgun (WGS) entry which is preliminary data.</text>
</comment>
<evidence type="ECO:0000313" key="1">
    <source>
        <dbReference type="EMBL" id="MQN83051.1"/>
    </source>
</evidence>
<proteinExistence type="predicted"/>
<gene>
    <name evidence="1" type="ORF">F7D74_03370</name>
</gene>